<accession>A0ABZ0ZWE4</accession>
<proteinExistence type="predicted"/>
<sequence>MAIGLGILAGNAVASSAGVGIAFLSALSCFAFMPYYPLWAIIIIAFDAMVIWALCLQITRA</sequence>
<evidence type="ECO:0000259" key="2">
    <source>
        <dbReference type="Pfam" id="PF23636"/>
    </source>
</evidence>
<evidence type="ECO:0000256" key="1">
    <source>
        <dbReference type="SAM" id="Phobius"/>
    </source>
</evidence>
<dbReference type="EMBL" id="CP141059">
    <property type="protein sequence ID" value="WQQ28041.1"/>
    <property type="molecule type" value="Genomic_DNA"/>
</dbReference>
<evidence type="ECO:0000313" key="4">
    <source>
        <dbReference type="Proteomes" id="UP001327225"/>
    </source>
</evidence>
<evidence type="ECO:0000313" key="3">
    <source>
        <dbReference type="EMBL" id="WQQ28041.1"/>
    </source>
</evidence>
<keyword evidence="4" id="KW-1185">Reference proteome</keyword>
<dbReference type="Pfam" id="PF23636">
    <property type="entry name" value="DUF7144"/>
    <property type="match status" value="1"/>
</dbReference>
<keyword evidence="1" id="KW-0812">Transmembrane</keyword>
<dbReference type="Proteomes" id="UP001327225">
    <property type="component" value="Chromosome"/>
</dbReference>
<feature type="transmembrane region" description="Helical" evidence="1">
    <location>
        <begin position="12"/>
        <end position="33"/>
    </location>
</feature>
<organism evidence="3 4">
    <name type="scientific">Nocardioides bizhenqiangii</name>
    <dbReference type="NCBI Taxonomy" id="3095076"/>
    <lineage>
        <taxon>Bacteria</taxon>
        <taxon>Bacillati</taxon>
        <taxon>Actinomycetota</taxon>
        <taxon>Actinomycetes</taxon>
        <taxon>Propionibacteriales</taxon>
        <taxon>Nocardioidaceae</taxon>
        <taxon>Nocardioides</taxon>
    </lineage>
</organism>
<dbReference type="InterPro" id="IPR055568">
    <property type="entry name" value="DUF7144"/>
</dbReference>
<gene>
    <name evidence="3" type="ORF">SHK19_07360</name>
</gene>
<protein>
    <recommendedName>
        <fullName evidence="2">DUF7144 domain-containing protein</fullName>
    </recommendedName>
</protein>
<feature type="transmembrane region" description="Helical" evidence="1">
    <location>
        <begin position="39"/>
        <end position="59"/>
    </location>
</feature>
<keyword evidence="1" id="KW-0472">Membrane</keyword>
<dbReference type="RefSeq" id="WP_322938266.1">
    <property type="nucleotide sequence ID" value="NZ_CP141059.1"/>
</dbReference>
<name>A0ABZ0ZWE4_9ACTN</name>
<keyword evidence="1" id="KW-1133">Transmembrane helix</keyword>
<reference evidence="4" key="1">
    <citation type="submission" date="2023-12" db="EMBL/GenBank/DDBJ databases">
        <title>Novel species in genus Nocardioides.</title>
        <authorList>
            <person name="Zhou H."/>
        </authorList>
    </citation>
    <scope>NUCLEOTIDE SEQUENCE [LARGE SCALE GENOMIC DNA]</scope>
    <source>
        <strain evidence="4">HM61</strain>
    </source>
</reference>
<feature type="domain" description="DUF7144" evidence="2">
    <location>
        <begin position="2"/>
        <end position="57"/>
    </location>
</feature>